<accession>A0A372EHA3</accession>
<dbReference type="GO" id="GO:0004252">
    <property type="term" value="F:serine-type endopeptidase activity"/>
    <property type="evidence" value="ECO:0007669"/>
    <property type="project" value="InterPro"/>
</dbReference>
<dbReference type="GO" id="GO:0006508">
    <property type="term" value="P:proteolysis"/>
    <property type="evidence" value="ECO:0007669"/>
    <property type="project" value="UniProtKB-KW"/>
</dbReference>
<proteinExistence type="inferred from homology"/>
<name>A0A372EHA3_9BURK</name>
<evidence type="ECO:0000313" key="5">
    <source>
        <dbReference type="EMBL" id="RFP77838.1"/>
    </source>
</evidence>
<dbReference type="SUPFAM" id="SSF50494">
    <property type="entry name" value="Trypsin-like serine proteases"/>
    <property type="match status" value="1"/>
</dbReference>
<keyword evidence="2 5" id="KW-0645">Protease</keyword>
<dbReference type="EMBL" id="QVLS01000008">
    <property type="protein sequence ID" value="RFP77838.1"/>
    <property type="molecule type" value="Genomic_DNA"/>
</dbReference>
<comment type="caution">
    <text evidence="5">The sequence shown here is derived from an EMBL/GenBank/DDBJ whole genome shotgun (WGS) entry which is preliminary data.</text>
</comment>
<evidence type="ECO:0000256" key="3">
    <source>
        <dbReference type="ARBA" id="ARBA00022801"/>
    </source>
</evidence>
<dbReference type="Pfam" id="PF13365">
    <property type="entry name" value="Trypsin_2"/>
    <property type="match status" value="1"/>
</dbReference>
<dbReference type="Gene3D" id="2.40.10.10">
    <property type="entry name" value="Trypsin-like serine proteases"/>
    <property type="match status" value="2"/>
</dbReference>
<protein>
    <submittedName>
        <fullName evidence="5">Serine protease</fullName>
    </submittedName>
</protein>
<keyword evidence="3" id="KW-0378">Hydrolase</keyword>
<feature type="chain" id="PRO_5016795059" evidence="4">
    <location>
        <begin position="20"/>
        <end position="412"/>
    </location>
</feature>
<keyword evidence="4" id="KW-0732">Signal</keyword>
<feature type="signal peptide" evidence="4">
    <location>
        <begin position="1"/>
        <end position="19"/>
    </location>
</feature>
<dbReference type="PRINTS" id="PR00834">
    <property type="entry name" value="PROTEASES2C"/>
</dbReference>
<dbReference type="InterPro" id="IPR009003">
    <property type="entry name" value="Peptidase_S1_PA"/>
</dbReference>
<evidence type="ECO:0000256" key="4">
    <source>
        <dbReference type="SAM" id="SignalP"/>
    </source>
</evidence>
<dbReference type="InterPro" id="IPR043504">
    <property type="entry name" value="Peptidase_S1_PA_chymotrypsin"/>
</dbReference>
<dbReference type="Proteomes" id="UP000261931">
    <property type="component" value="Unassembled WGS sequence"/>
</dbReference>
<dbReference type="RefSeq" id="WP_116959646.1">
    <property type="nucleotide sequence ID" value="NZ_QVLS01000008.1"/>
</dbReference>
<evidence type="ECO:0000313" key="6">
    <source>
        <dbReference type="Proteomes" id="UP000261931"/>
    </source>
</evidence>
<reference evidence="5 6" key="1">
    <citation type="submission" date="2018-08" db="EMBL/GenBank/DDBJ databases">
        <title>Hydrogenophaga sp. LA-38 isolated from sludge.</title>
        <authorList>
            <person name="Im W.-T."/>
        </authorList>
    </citation>
    <scope>NUCLEOTIDE SEQUENCE [LARGE SCALE GENOMIC DNA]</scope>
    <source>
        <strain evidence="5 6">LA-38</strain>
    </source>
</reference>
<dbReference type="InterPro" id="IPR001940">
    <property type="entry name" value="Peptidase_S1C"/>
</dbReference>
<dbReference type="PANTHER" id="PTHR43343">
    <property type="entry name" value="PEPTIDASE S12"/>
    <property type="match status" value="1"/>
</dbReference>
<organism evidence="5 6">
    <name type="scientific">Hydrogenophaga borbori</name>
    <dbReference type="NCBI Taxonomy" id="2294117"/>
    <lineage>
        <taxon>Bacteria</taxon>
        <taxon>Pseudomonadati</taxon>
        <taxon>Pseudomonadota</taxon>
        <taxon>Betaproteobacteria</taxon>
        <taxon>Burkholderiales</taxon>
        <taxon>Comamonadaceae</taxon>
        <taxon>Hydrogenophaga</taxon>
    </lineage>
</organism>
<dbReference type="PANTHER" id="PTHR43343:SF3">
    <property type="entry name" value="PROTEASE DO-LIKE 8, CHLOROPLASTIC"/>
    <property type="match status" value="1"/>
</dbReference>
<keyword evidence="6" id="KW-1185">Reference proteome</keyword>
<sequence length="412" mass="43607">MHRSLVALTLSWVAAIASAQNALPPAALFQQLAPSVWTVRTQDAAGRPLAQGSAVVVGPGRLITNCHVLRQAKSLAVSRENVSYGATLEHPDTERDLCQLKVANFTAPPAAMAPPDALLTGARVYAIGSPRGLETTISDGLLSGIRRGASGAIEALQISVPISPGSSGGGLFDEQGRLIGITTAGLRDSQNLNFALPAEWIADVPARAQAALAAKPATPATGTATASASSAPKGDRVFEYRLRDRLTGIAQPVVYRLDRVNGEERIFNQGERVERAGGGVVSMKSPIGGEFDLAMPPGGWISAPPEMGSAWRLNYEARRGGTSLRMDLRARVLGSTTVRVGQRDVEAIRIEFQGFTSRPAMTGFVRGPYMAQAWYAPGLGRIVRFEARGQGGNGGAFFNIDELIELVDIRSE</sequence>
<gene>
    <name evidence="5" type="ORF">DY262_13870</name>
</gene>
<dbReference type="InterPro" id="IPR051201">
    <property type="entry name" value="Chloro_Bact_Ser_Proteases"/>
</dbReference>
<comment type="similarity">
    <text evidence="1">Belongs to the peptidase S1C family.</text>
</comment>
<evidence type="ECO:0000256" key="1">
    <source>
        <dbReference type="ARBA" id="ARBA00010541"/>
    </source>
</evidence>
<dbReference type="AlphaFoldDB" id="A0A372EHA3"/>
<evidence type="ECO:0000256" key="2">
    <source>
        <dbReference type="ARBA" id="ARBA00022670"/>
    </source>
</evidence>